<dbReference type="Pfam" id="PF00502">
    <property type="entry name" value="Phycobilisome"/>
    <property type="match status" value="1"/>
</dbReference>
<gene>
    <name evidence="5" type="ORF">TH68_11090</name>
</gene>
<dbReference type="InterPro" id="IPR009050">
    <property type="entry name" value="Globin-like_sf"/>
</dbReference>
<dbReference type="AlphaFoldDB" id="A0A6N3XAR3"/>
<dbReference type="GO" id="GO:0015979">
    <property type="term" value="P:photosynthesis"/>
    <property type="evidence" value="ECO:0007669"/>
    <property type="project" value="InterPro"/>
</dbReference>
<sequence>MNDSKPSPRPAASLSARALALIPKARILGLPGDPRLSTAQRTIFAEADDLRRQLLPHELDHLSGNPHSAARLVGILQPEAEVLVARARSQLLAEQPELIQPGGGLYPPFRAAACWRDLWQFLRCVLYGAASGIVDFTSPRGVQAMELLYQELHVPLGAMVRGLELLKQHTMMIGPVRQPTGETVVACFDHLIGSLQGFRVNQEKEHLT</sequence>
<evidence type="ECO:0000256" key="2">
    <source>
        <dbReference type="ARBA" id="ARBA00008182"/>
    </source>
</evidence>
<evidence type="ECO:0000313" key="5">
    <source>
        <dbReference type="EMBL" id="KKZ10326.1"/>
    </source>
</evidence>
<proteinExistence type="inferred from homology"/>
<protein>
    <recommendedName>
        <fullName evidence="7">Phycobilisome protein</fullName>
    </recommendedName>
</protein>
<dbReference type="SUPFAM" id="SSF46458">
    <property type="entry name" value="Globin-like"/>
    <property type="match status" value="1"/>
</dbReference>
<dbReference type="InterPro" id="IPR038719">
    <property type="entry name" value="Phycobilisome_asu/bsu_sf"/>
</dbReference>
<dbReference type="InterPro" id="IPR012128">
    <property type="entry name" value="Phycobilisome_asu/bsu"/>
</dbReference>
<evidence type="ECO:0000256" key="4">
    <source>
        <dbReference type="ARBA" id="ARBA00023307"/>
    </source>
</evidence>
<comment type="caution">
    <text evidence="5">The sequence shown here is derived from an EMBL/GenBank/DDBJ whole genome shotgun (WGS) entry which is preliminary data.</text>
</comment>
<dbReference type="GO" id="GO:0030089">
    <property type="term" value="C:phycobilisome"/>
    <property type="evidence" value="ECO:0007669"/>
    <property type="project" value="InterPro"/>
</dbReference>
<dbReference type="EMBL" id="JXUO01000326">
    <property type="protein sequence ID" value="KKZ10326.1"/>
    <property type="molecule type" value="Genomic_DNA"/>
</dbReference>
<dbReference type="GO" id="GO:0012505">
    <property type="term" value="C:endomembrane system"/>
    <property type="evidence" value="ECO:0007669"/>
    <property type="project" value="UniProtKB-SubCell"/>
</dbReference>
<evidence type="ECO:0000313" key="6">
    <source>
        <dbReference type="Proteomes" id="UP000035054"/>
    </source>
</evidence>
<evidence type="ECO:0000256" key="1">
    <source>
        <dbReference type="ARBA" id="ARBA00004308"/>
    </source>
</evidence>
<name>A0A6N3XAR3_9SYNE</name>
<dbReference type="Gene3D" id="1.10.490.20">
    <property type="entry name" value="Phycocyanins"/>
    <property type="match status" value="1"/>
</dbReference>
<comment type="subcellular location">
    <subcellularLocation>
        <location evidence="1">Endomembrane system</location>
    </subcellularLocation>
</comment>
<reference evidence="5 6" key="1">
    <citation type="submission" date="2015-01" db="EMBL/GenBank/DDBJ databases">
        <title>Lifestyle Evolution in Cyanobacterial Symbionts of Sponges.</title>
        <authorList>
            <person name="Burgsdorf I."/>
            <person name="Slaby B.M."/>
            <person name="Handley K.M."/>
            <person name="Haber M."/>
            <person name="Blom J."/>
            <person name="Marshall C.W."/>
            <person name="Gilbert J.A."/>
            <person name="Hentschel U."/>
            <person name="Steindler L."/>
        </authorList>
    </citation>
    <scope>NUCLEOTIDE SEQUENCE [LARGE SCALE GENOMIC DNA]</scope>
    <source>
        <strain evidence="5">142</strain>
    </source>
</reference>
<evidence type="ECO:0000256" key="3">
    <source>
        <dbReference type="ARBA" id="ARBA00022991"/>
    </source>
</evidence>
<dbReference type="Proteomes" id="UP000035054">
    <property type="component" value="Unassembled WGS sequence"/>
</dbReference>
<comment type="similarity">
    <text evidence="2">Belongs to the phycobiliprotein family.</text>
</comment>
<evidence type="ECO:0008006" key="7">
    <source>
        <dbReference type="Google" id="ProtNLM"/>
    </source>
</evidence>
<keyword evidence="4" id="KW-0089">Bile pigment</keyword>
<keyword evidence="3" id="KW-0157">Chromophore</keyword>
<organism evidence="5 6">
    <name type="scientific">Candidatus Synechococcus spongiarum 142</name>
    <dbReference type="NCBI Taxonomy" id="1608213"/>
    <lineage>
        <taxon>Bacteria</taxon>
        <taxon>Bacillati</taxon>
        <taxon>Cyanobacteriota</taxon>
        <taxon>Cyanophyceae</taxon>
        <taxon>Synechococcales</taxon>
        <taxon>Synechococcaceae</taxon>
        <taxon>Synechococcus</taxon>
    </lineage>
</organism>
<accession>A0A6N3XAR3</accession>